<comment type="caution">
    <text evidence="1">The sequence shown here is derived from an EMBL/GenBank/DDBJ whole genome shotgun (WGS) entry which is preliminary data.</text>
</comment>
<dbReference type="InterPro" id="IPR036188">
    <property type="entry name" value="FAD/NAD-bd_sf"/>
</dbReference>
<organism evidence="1">
    <name type="scientific">Caldilineaceae bacterium SB0661_bin_32</name>
    <dbReference type="NCBI Taxonomy" id="2605255"/>
    <lineage>
        <taxon>Bacteria</taxon>
        <taxon>Bacillati</taxon>
        <taxon>Chloroflexota</taxon>
        <taxon>Caldilineae</taxon>
        <taxon>Caldilineales</taxon>
        <taxon>Caldilineaceae</taxon>
    </lineage>
</organism>
<reference evidence="1" key="1">
    <citation type="submission" date="2019-09" db="EMBL/GenBank/DDBJ databases">
        <title>Characterisation of the sponge microbiome using genome-centric metagenomics.</title>
        <authorList>
            <person name="Engelberts J.P."/>
            <person name="Robbins S.J."/>
            <person name="De Goeij J.M."/>
            <person name="Aranda M."/>
            <person name="Bell S.C."/>
            <person name="Webster N.S."/>
        </authorList>
    </citation>
    <scope>NUCLEOTIDE SEQUENCE</scope>
    <source>
        <strain evidence="1">SB0661_bin_32</strain>
    </source>
</reference>
<gene>
    <name evidence="1" type="ORF">F4X14_16475</name>
</gene>
<dbReference type="SUPFAM" id="SSF51905">
    <property type="entry name" value="FAD/NAD(P)-binding domain"/>
    <property type="match status" value="1"/>
</dbReference>
<dbReference type="Pfam" id="PF13450">
    <property type="entry name" value="NAD_binding_8"/>
    <property type="match status" value="1"/>
</dbReference>
<dbReference type="PANTHER" id="PTHR10668">
    <property type="entry name" value="PHYTOENE DEHYDROGENASE"/>
    <property type="match status" value="1"/>
</dbReference>
<protein>
    <submittedName>
        <fullName evidence="1">NAD(P)/FAD-dependent oxidoreductase</fullName>
    </submittedName>
</protein>
<dbReference type="EMBL" id="VXMH01000089">
    <property type="protein sequence ID" value="MYC96561.1"/>
    <property type="molecule type" value="Genomic_DNA"/>
</dbReference>
<name>A0A6B1D9A1_9CHLR</name>
<sequence length="472" mass="50471">MPKYDAVVVGAGPNGLAAAITLARAGHSVLVIEGRDTIGGGNRTAELTLPGFRHDVCAAVHPLVAGSPFLSSLPLEQFGVEWVQPEVAAAHPLDDGTAVGLYRSLAETAASLGGDGLSWTRLLGPSAADWDKLAPMVLGPPYPVGVDLPALVRFGLPAALPVHLLSRLCFREERARALFAGLAAHAFLSFRQPFTSAFGMLLGILAHTVGWPFPRGGAQAITDAMGEYLRALGGDIVAGWQVQTLDELPPSRTILLDVTPRQVLRLAGARLPDAYRRRLERFRYGPGVFKVDYALSAPVPWRAQVCRRAGTVHLGGTLAEIAAAEEAAGGGRTPRRPYVLLAQHSLFDGTRAPAGKHTLWAYCHTPHASTTDMTNAIEAQIERFAPGFRDTVLARAVMNSADYERYNPNYVGGDINSGLQDVRQLWTRPVLRFPPYSTPVRGLYLCSASTPPGGGVHGMCGYNAARTALKRL</sequence>
<dbReference type="AlphaFoldDB" id="A0A6B1D9A1"/>
<dbReference type="PRINTS" id="PR00420">
    <property type="entry name" value="RNGMNOXGNASE"/>
</dbReference>
<evidence type="ECO:0000313" key="1">
    <source>
        <dbReference type="EMBL" id="MYC96561.1"/>
    </source>
</evidence>
<dbReference type="PANTHER" id="PTHR10668:SF105">
    <property type="entry name" value="DEHYDROGENASE-RELATED"/>
    <property type="match status" value="1"/>
</dbReference>
<accession>A0A6B1D9A1</accession>
<dbReference type="Gene3D" id="3.50.50.60">
    <property type="entry name" value="FAD/NAD(P)-binding domain"/>
    <property type="match status" value="1"/>
</dbReference>
<proteinExistence type="predicted"/>